<reference evidence="4 5" key="2">
    <citation type="journal article" date="2013" name="IMA Fungus">
        <title>IMA Genome-F 1: Ceratocystis fimbriata: Draft nuclear genome sequence for the plant pathogen, Ceratocystis fimbriata.</title>
        <authorList>
            <person name="Wilken P.M."/>
            <person name="Steenkamp E.T."/>
            <person name="Wingfield M.J."/>
            <person name="de Beer Z.W."/>
            <person name="Wingfield B.D."/>
        </authorList>
    </citation>
    <scope>NUCLEOTIDE SEQUENCE [LARGE SCALE GENOMIC DNA]</scope>
    <source>
        <strain evidence="4 5">CBS 114723</strain>
    </source>
</reference>
<comment type="caution">
    <text evidence="4">The sequence shown here is derived from an EMBL/GenBank/DDBJ whole genome shotgun (WGS) entry which is preliminary data.</text>
</comment>
<proteinExistence type="predicted"/>
<dbReference type="PANTHER" id="PTHR10887:SF341">
    <property type="entry name" value="NFX1-TYPE ZINC FINGER-CONTAINING PROTEIN 1"/>
    <property type="match status" value="1"/>
</dbReference>
<gene>
    <name evidence="4" type="primary">Znfx1</name>
    <name evidence="4" type="ORF">CFIMG_005758RAa</name>
</gene>
<dbReference type="InterPro" id="IPR041679">
    <property type="entry name" value="DNA2/NAM7-like_C"/>
</dbReference>
<dbReference type="InterPro" id="IPR041677">
    <property type="entry name" value="DNA2/NAM7_AAA_11"/>
</dbReference>
<sequence length="1258" mass="142378">MDSSVRKQRLNSLFQAVLKGTRKLHTTKDSHLFLEAILVQESSATALEEIVASHKGVESLRQCFVKDFSAGGLAMPLQTMAFFSSPEVGALDHSLLRHVIKSILTPPTFWNAAKREFTAGSMSQESRYHFACFIKEVLVCPNINGINLDEDAKHIINSSFFCNCPDFKSREIIYKIKNLLIVRLYSPEESLQSQASPGGRHDNDFKNIKDISIYPTNDELLSRDIPFYLTRDEVFETEESFRAAVHRDNQFRLVREDMLDKIRQSLQQDTGDTGKPHKKGMELSGLWLNGFTWGKFNCYNGTCMKLTCNSGLEKLNSLGTKTAKTKFLNECTDYLRFGSCGVLKHNEDICCFVLLERDIQALVKDPSCVVIGFPDSRSFGKALEAITSYDARSLKLVFADIPVFAYEPILKSLQEMSAIPLQEILLRTGSRNAQENEVENVELNILQSQSRLRNAQVLNETVSYEEDGVEYNLDPSQRDAIALGLSNKVCVIQGPPGTGKSYTGSLFVRKMVDADMKVLVITYTNHALDQFIQDIVNAGVRKDDITRLGSKTADVNEEMALKNRASKRILAKHLHLVKATQNRRDDYVNQIKKWYMKREKANYFELLMEYLEFYEESVPFFEAFQVKTASLDPNEVASLATLTLDEEPGCFDGKAMDNELASDSSIENKNSTETAKEDAARDWDIARGSQKATSAHYLLKRWCSGKSAGHLKKSHVTEETECVWSIPADERERLVDSWMSAIFKEENEQVMSWDTEFRCLQQDSRQHLNRRYDSVFQDTKVIACTTNGASRYDDLINKVSPQAVVVEEAGEILESHILASLSSSVKQLVLIGDHKQLRPKVNNYSLTVEKNDGFDLNMSLFERLILHGHPHFTLTKQHRMHPDISKFPRLLTYPDLQDGPKTSDRPQIPSLQSRVIFINHQHPETQPTLNSNTEHAQGFFSKENLFEAQMVVGIVRYLTQQGFASRDMVVLTPYLGQLRVIQLALKELYNAVLTDGDVSDFLNVGLSPVLNSNSHKAKIRISTVDNYQGEESKIVIASMTRSNSDGDIGFMASPERLNVLITRARDALIMLGNKETFMKSRTGQSTWPPFFKILQEHGHLYEGLPIQCPRHPDYKAFVKEPSEFSTFAKDGGCIKKCGLMMPCGHECPRFCHLAGLSWHSNCNAPVDRVCEQGHMYQVACCERYNDDLSDSRCGECRKLENERIHNLSLEAENQDKIETVALQADPGSPSPEASKPGQHRIEDYSKLRQELLDKRSKF</sequence>
<dbReference type="Gene3D" id="3.40.50.300">
    <property type="entry name" value="P-loop containing nucleotide triphosphate hydrolases"/>
    <property type="match status" value="3"/>
</dbReference>
<dbReference type="InterPro" id="IPR027417">
    <property type="entry name" value="P-loop_NTPase"/>
</dbReference>
<accession>A0A2C5X222</accession>
<dbReference type="FunFam" id="3.40.50.300:FF:001660">
    <property type="entry name" value="NF-X1 finger and helicase protein, putative"/>
    <property type="match status" value="1"/>
</dbReference>
<evidence type="ECO:0000313" key="5">
    <source>
        <dbReference type="Proteomes" id="UP000222788"/>
    </source>
</evidence>
<dbReference type="PANTHER" id="PTHR10887">
    <property type="entry name" value="DNA2/NAM7 HELICASE FAMILY"/>
    <property type="match status" value="1"/>
</dbReference>
<reference evidence="4 5" key="1">
    <citation type="journal article" date="2013" name="Fungal Biol.">
        <title>Analysis of microsatellite markers in the genome of the plant pathogen Ceratocystis fimbriata.</title>
        <authorList>
            <person name="Simpson M.C."/>
            <person name="Wilken P.M."/>
            <person name="Coetzee M.P."/>
            <person name="Wingfield M.J."/>
            <person name="Wingfield B.D."/>
        </authorList>
    </citation>
    <scope>NUCLEOTIDE SEQUENCE [LARGE SCALE GENOMIC DNA]</scope>
    <source>
        <strain evidence="4 5">CBS 114723</strain>
    </source>
</reference>
<dbReference type="AlphaFoldDB" id="A0A2C5X222"/>
<feature type="domain" description="DNA2/NAM7 helicase helicase" evidence="2">
    <location>
        <begin position="473"/>
        <end position="841"/>
    </location>
</feature>
<dbReference type="Pfam" id="PF13086">
    <property type="entry name" value="AAA_11"/>
    <property type="match status" value="1"/>
</dbReference>
<dbReference type="Proteomes" id="UP000222788">
    <property type="component" value="Unassembled WGS sequence"/>
</dbReference>
<keyword evidence="1" id="KW-0347">Helicase</keyword>
<dbReference type="STRING" id="1035309.A0A2C5X222"/>
<dbReference type="InterPro" id="IPR045055">
    <property type="entry name" value="DNA2/NAM7-like"/>
</dbReference>
<dbReference type="GO" id="GO:0031380">
    <property type="term" value="C:nuclear RNA-directed RNA polymerase complex"/>
    <property type="evidence" value="ECO:0007669"/>
    <property type="project" value="TreeGrafter"/>
</dbReference>
<keyword evidence="5" id="KW-1185">Reference proteome</keyword>
<dbReference type="EMBL" id="APWK03000081">
    <property type="protein sequence ID" value="PHH51941.1"/>
    <property type="molecule type" value="Genomic_DNA"/>
</dbReference>
<keyword evidence="1" id="KW-0067">ATP-binding</keyword>
<dbReference type="OrthoDB" id="2423195at2759"/>
<dbReference type="SUPFAM" id="SSF52540">
    <property type="entry name" value="P-loop containing nucleoside triphosphate hydrolases"/>
    <property type="match status" value="1"/>
</dbReference>
<keyword evidence="1" id="KW-0378">Hydrolase</keyword>
<organism evidence="4 5">
    <name type="scientific">Ceratocystis fimbriata CBS 114723</name>
    <dbReference type="NCBI Taxonomy" id="1035309"/>
    <lineage>
        <taxon>Eukaryota</taxon>
        <taxon>Fungi</taxon>
        <taxon>Dikarya</taxon>
        <taxon>Ascomycota</taxon>
        <taxon>Pezizomycotina</taxon>
        <taxon>Sordariomycetes</taxon>
        <taxon>Hypocreomycetidae</taxon>
        <taxon>Microascales</taxon>
        <taxon>Ceratocystidaceae</taxon>
        <taxon>Ceratocystis</taxon>
    </lineage>
</organism>
<name>A0A2C5X222_9PEZI</name>
<protein>
    <submittedName>
        <fullName evidence="4">NFX1-type zinc finger-containing protein 1</fullName>
    </submittedName>
</protein>
<evidence type="ECO:0000256" key="1">
    <source>
        <dbReference type="ARBA" id="ARBA00022806"/>
    </source>
</evidence>
<evidence type="ECO:0000259" key="2">
    <source>
        <dbReference type="Pfam" id="PF13086"/>
    </source>
</evidence>
<dbReference type="GO" id="GO:0031048">
    <property type="term" value="P:regulatory ncRNA-mediated heterochromatin formation"/>
    <property type="evidence" value="ECO:0007669"/>
    <property type="project" value="TreeGrafter"/>
</dbReference>
<dbReference type="InterPro" id="IPR047187">
    <property type="entry name" value="SF1_C_Upf1"/>
</dbReference>
<dbReference type="GO" id="GO:0004386">
    <property type="term" value="F:helicase activity"/>
    <property type="evidence" value="ECO:0007669"/>
    <property type="project" value="InterPro"/>
</dbReference>
<dbReference type="Pfam" id="PF13087">
    <property type="entry name" value="AAA_12"/>
    <property type="match status" value="1"/>
</dbReference>
<keyword evidence="1" id="KW-0547">Nucleotide-binding</keyword>
<evidence type="ECO:0000259" key="3">
    <source>
        <dbReference type="Pfam" id="PF13087"/>
    </source>
</evidence>
<feature type="domain" description="DNA2/NAM7 helicase-like C-terminal" evidence="3">
    <location>
        <begin position="856"/>
        <end position="1074"/>
    </location>
</feature>
<evidence type="ECO:0000313" key="4">
    <source>
        <dbReference type="EMBL" id="PHH51941.1"/>
    </source>
</evidence>
<dbReference type="CDD" id="cd18808">
    <property type="entry name" value="SF1_C_Upf1"/>
    <property type="match status" value="1"/>
</dbReference>